<dbReference type="SUPFAM" id="SSF64182">
    <property type="entry name" value="DHH phosphoesterases"/>
    <property type="match status" value="1"/>
</dbReference>
<keyword evidence="3" id="KW-1185">Reference proteome</keyword>
<evidence type="ECO:0000313" key="2">
    <source>
        <dbReference type="EMBL" id="MDC2888584.1"/>
    </source>
</evidence>
<dbReference type="PANTHER" id="PTHR46922">
    <property type="entry name" value="DHHA1 DOMAIN PROTEIN"/>
    <property type="match status" value="1"/>
</dbReference>
<protein>
    <submittedName>
        <fullName evidence="2">DHHA1 domain-containing protein</fullName>
    </submittedName>
</protein>
<organism evidence="2 3">
    <name type="scientific">Psychrosphaera algicola</name>
    <dbReference type="NCBI Taxonomy" id="3023714"/>
    <lineage>
        <taxon>Bacteria</taxon>
        <taxon>Pseudomonadati</taxon>
        <taxon>Pseudomonadota</taxon>
        <taxon>Gammaproteobacteria</taxon>
        <taxon>Alteromonadales</taxon>
        <taxon>Pseudoalteromonadaceae</taxon>
        <taxon>Psychrosphaera</taxon>
    </lineage>
</organism>
<feature type="domain" description="DHHA1" evidence="1">
    <location>
        <begin position="81"/>
        <end position="156"/>
    </location>
</feature>
<dbReference type="InterPro" id="IPR038763">
    <property type="entry name" value="DHH_sf"/>
</dbReference>
<proteinExistence type="predicted"/>
<dbReference type="RefSeq" id="WP_272180181.1">
    <property type="nucleotide sequence ID" value="NZ_JAQOMS010000002.1"/>
</dbReference>
<evidence type="ECO:0000313" key="3">
    <source>
        <dbReference type="Proteomes" id="UP001528411"/>
    </source>
</evidence>
<gene>
    <name evidence="2" type="ORF">PN838_07195</name>
</gene>
<name>A0ABT5FAM5_9GAMM</name>
<dbReference type="Gene3D" id="3.10.310.30">
    <property type="match status" value="1"/>
</dbReference>
<dbReference type="Proteomes" id="UP001528411">
    <property type="component" value="Unassembled WGS sequence"/>
</dbReference>
<dbReference type="Pfam" id="PF02272">
    <property type="entry name" value="DHHA1"/>
    <property type="match status" value="1"/>
</dbReference>
<dbReference type="EMBL" id="JAQOMS010000002">
    <property type="protein sequence ID" value="MDC2888584.1"/>
    <property type="molecule type" value="Genomic_DNA"/>
</dbReference>
<comment type="caution">
    <text evidence="2">The sequence shown here is derived from an EMBL/GenBank/DDBJ whole genome shotgun (WGS) entry which is preliminary data.</text>
</comment>
<dbReference type="PANTHER" id="PTHR46922:SF4">
    <property type="entry name" value="DHHA1 DOMAIN PROTEIN"/>
    <property type="match status" value="1"/>
</dbReference>
<sequence>MPLLIKYIQDKDLWTWALPQSKEFSAGLSLFALHFDIWMPLLDDTKISDVIEGGKTILAYEQKLVKRAIGRGIRMVTVAGYQVPMLNTTILASEIGNELAIGHPFAVTYFDTADKRIFSLRSAKDGVDVSEIAKRFTGGGGHFHASGFAIALDQLPTGDLLNPS</sequence>
<dbReference type="InterPro" id="IPR003156">
    <property type="entry name" value="DHHA1_dom"/>
</dbReference>
<reference evidence="2 3" key="1">
    <citation type="submission" date="2023-01" db="EMBL/GenBank/DDBJ databases">
        <title>Psychrosphaera sp. nov., isolated from marine algae.</title>
        <authorList>
            <person name="Bayburt H."/>
            <person name="Choi B.J."/>
            <person name="Kim J.M."/>
            <person name="Choi D.G."/>
            <person name="Jeon C.O."/>
        </authorList>
    </citation>
    <scope>NUCLEOTIDE SEQUENCE [LARGE SCALE GENOMIC DNA]</scope>
    <source>
        <strain evidence="2 3">G1-22</strain>
    </source>
</reference>
<evidence type="ECO:0000259" key="1">
    <source>
        <dbReference type="Pfam" id="PF02272"/>
    </source>
</evidence>
<accession>A0ABT5FAM5</accession>